<dbReference type="EMBL" id="LSYV01000009">
    <property type="protein sequence ID" value="KXZ52956.1"/>
    <property type="molecule type" value="Genomic_DNA"/>
</dbReference>
<dbReference type="SMART" id="SM00952">
    <property type="entry name" value="RAP"/>
    <property type="match status" value="1"/>
</dbReference>
<name>A0A150GSX7_GONPE</name>
<protein>
    <recommendedName>
        <fullName evidence="4">RAP domain-containing protein</fullName>
    </recommendedName>
</protein>
<dbReference type="SMART" id="SM00672">
    <property type="entry name" value="CAP10"/>
    <property type="match status" value="1"/>
</dbReference>
<evidence type="ECO:0000313" key="5">
    <source>
        <dbReference type="EMBL" id="KXZ52956.1"/>
    </source>
</evidence>
<dbReference type="PROSITE" id="PS51286">
    <property type="entry name" value="RAP"/>
    <property type="match status" value="1"/>
</dbReference>
<dbReference type="GO" id="GO:0016740">
    <property type="term" value="F:transferase activity"/>
    <property type="evidence" value="ECO:0007669"/>
    <property type="project" value="UniProtKB-KW"/>
</dbReference>
<keyword evidence="2" id="KW-0808">Transferase</keyword>
<dbReference type="PANTHER" id="PTHR12203:SF35">
    <property type="entry name" value="PROTEIN O-GLUCOSYLTRANSFERASE 1"/>
    <property type="match status" value="1"/>
</dbReference>
<dbReference type="InterPro" id="IPR006598">
    <property type="entry name" value="CAP10"/>
</dbReference>
<comment type="similarity">
    <text evidence="1">Belongs to the glycosyltransferase 90 family.</text>
</comment>
<feature type="compositionally biased region" description="Acidic residues" evidence="3">
    <location>
        <begin position="878"/>
        <end position="890"/>
    </location>
</feature>
<evidence type="ECO:0000256" key="3">
    <source>
        <dbReference type="SAM" id="MobiDB-lite"/>
    </source>
</evidence>
<feature type="compositionally biased region" description="Low complexity" evidence="3">
    <location>
        <begin position="1103"/>
        <end position="1127"/>
    </location>
</feature>
<sequence>MPDNPDGTGPGHEDLRACPDLTSLAEAARARAHSWDVRTLCAAFNLAAKLGMRPHEPPRDEDPERKQLVSEIMSTLAAPYLPLVPELSRPKDCTITLWACAKADHWGDGLAAALLTRLAAGDGELLQRASGREVSNLWWSLSSGAPVELLAAPAADTALRISGQRLLQLGPGELNAQDCSNVLIAAARLQRGPEALWAHMTACLAAAAPDADCQNLANCLYALGILAEDYGHTPRQQDLQRLEAEVATRLEGGAAGGPSSSCGGFKPQGISNMLWGLAKLRRADSPLLRPLAAAVCHTAAHFNPQALSNSLWALAALQQPRGSEALIEAAAAECCRRGFLGFDHRAISNAAWALAKMPHSGPEPYPQWCQGWYEAAVQAAMQPGFVGAANAQAWSNLMYALGLVRHRPPAALLTLAAESTKLSTKANAQECANCLCSLAHLYGRLELLDGGSRAAVEALVGVLAGRLQDLLLREAAGERPTVQSLCNSLRALAVMGTDALAPNGGLPRSLLDEVAQRWETEGRDGFKVEELTQLWQVQLELSPDAVYSPGLQPEASGSGLLGCASLQQAMRNAVGSQQPSTAGSEFQQQVLKALAALQQAGGEQPSGQRPAIASVQGEQWLPQLGRSVDAVVELEGGRRLVVEVDGPSHFLANGEHRRTKDGSTQLRDRQLERVFGRGNVLSVPYWEWDALRGGKAAQEEYLCRLLLLGQTPPLAACADEEPTAAPDARACGPEHADWDAGAAITPSAGSGPPRDGVGSKELPRLPQKRRGAPQLTVMWDLESIKPFTQQHTPVAGAADAGRGGAAAGGGRPSRAAAAGLQAPSAPDLIGALDQLCRTLQQYGTVHAVHLFLREAALGKAPALRRQVEQLRTWVDPDGGADCDPDTDSAEGADPARWRNAGDSGGRQAIPDPSGHGDGRQRAAGGSAHGTAGPAQGAAGGTGPGGDGASGKGGGGRKAAPPAAAPVHDCPMCRSAHPTRLELLRHFASAHQAPLLAATATDARAHIMWTRGRPIALPVGGSAAKEEAAAVAATDPGIEAAEEEPPSPQPERVLITPQEFVYARELLMRGRHLDSLLAAAPLTTTRRQVPGPAGAAGAGGSGGALRPAAPAAASGAGSSRSSAGASGREWVQPGVHLHLLPGGQAAEDAAAALFDASQEMALQAAASEASLMAGRGGRAAQQAGRGRGRTGDGVSWQQQEAPAVRCLCVISDAEGLEQALARVQRRGVLTIAVTRTARVGDAADVSLRILNETKVWGEKGITEDLVRSLHDWCPTSELKVHACTKSQRILIKNGTVYVTSLMPLNGFGAIELIGFLVELYEASQVYQLPDVEFTYWHDDNAPAESERKGDKWNWPFPPHGLPPILAWSKARIHGALLVPYSGAFRCPKDSFDAIVDELQKMSETPWHERLPVAFGRWNIFCAWYYRGAHKMANGQSSPCPREYYNDLYYNHSDVLLTAALTRELVGGNGETAKPVSLHEQHKYKYLVSTDGWAISSKFDKYLLLGSTIFKSEGLTYGFYYPAIKPWVHYVPVMAKHKDDLLDAIQWAKTNDAEAQKIAKNAQRFAMRNLNRQARLCYIFRLITELSKQMRYEVSCSRRSVCVPLVEEIKFMARHHATASKCRYQEVLSQYAYDDPDGLPEDSGYEALRKRHEDLPNYILFGRR</sequence>
<evidence type="ECO:0000313" key="6">
    <source>
        <dbReference type="Proteomes" id="UP000075714"/>
    </source>
</evidence>
<dbReference type="Proteomes" id="UP000075714">
    <property type="component" value="Unassembled WGS sequence"/>
</dbReference>
<gene>
    <name evidence="5" type="ORF">GPECTOR_8g33</name>
</gene>
<feature type="compositionally biased region" description="Gly residues" evidence="3">
    <location>
        <begin position="1093"/>
        <end position="1102"/>
    </location>
</feature>
<feature type="region of interest" description="Disordered" evidence="3">
    <location>
        <begin position="1175"/>
        <end position="1194"/>
    </location>
</feature>
<reference evidence="6" key="1">
    <citation type="journal article" date="2016" name="Nat. Commun.">
        <title>The Gonium pectorale genome demonstrates co-option of cell cycle regulation during the evolution of multicellularity.</title>
        <authorList>
            <person name="Hanschen E.R."/>
            <person name="Marriage T.N."/>
            <person name="Ferris P.J."/>
            <person name="Hamaji T."/>
            <person name="Toyoda A."/>
            <person name="Fujiyama A."/>
            <person name="Neme R."/>
            <person name="Noguchi H."/>
            <person name="Minakuchi Y."/>
            <person name="Suzuki M."/>
            <person name="Kawai-Toyooka H."/>
            <person name="Smith D.R."/>
            <person name="Sparks H."/>
            <person name="Anderson J."/>
            <person name="Bakaric R."/>
            <person name="Luria V."/>
            <person name="Karger A."/>
            <person name="Kirschner M.W."/>
            <person name="Durand P.M."/>
            <person name="Michod R.E."/>
            <person name="Nozaki H."/>
            <person name="Olson B.J."/>
        </authorList>
    </citation>
    <scope>NUCLEOTIDE SEQUENCE [LARGE SCALE GENOMIC DNA]</scope>
    <source>
        <strain evidence="6">NIES-2863</strain>
    </source>
</reference>
<feature type="domain" description="RAP" evidence="4">
    <location>
        <begin position="640"/>
        <end position="704"/>
    </location>
</feature>
<accession>A0A150GSX7</accession>
<feature type="region of interest" description="Disordered" evidence="3">
    <location>
        <begin position="1086"/>
        <end position="1127"/>
    </location>
</feature>
<feature type="compositionally biased region" description="Gly residues" evidence="3">
    <location>
        <begin position="937"/>
        <end position="956"/>
    </location>
</feature>
<dbReference type="PANTHER" id="PTHR12203">
    <property type="entry name" value="KDEL LYS-ASP-GLU-LEU CONTAINING - RELATED"/>
    <property type="match status" value="1"/>
</dbReference>
<feature type="region of interest" description="Disordered" evidence="3">
    <location>
        <begin position="874"/>
        <end position="970"/>
    </location>
</feature>
<feature type="region of interest" description="Disordered" evidence="3">
    <location>
        <begin position="738"/>
        <end position="772"/>
    </location>
</feature>
<proteinExistence type="inferred from homology"/>
<dbReference type="InterPro" id="IPR013584">
    <property type="entry name" value="RAP"/>
</dbReference>
<dbReference type="Pfam" id="PF08373">
    <property type="entry name" value="RAP"/>
    <property type="match status" value="1"/>
</dbReference>
<comment type="caution">
    <text evidence="5">The sequence shown here is derived from an EMBL/GenBank/DDBJ whole genome shotgun (WGS) entry which is preliminary data.</text>
</comment>
<dbReference type="OrthoDB" id="202415at2759"/>
<keyword evidence="6" id="KW-1185">Reference proteome</keyword>
<organism evidence="5 6">
    <name type="scientific">Gonium pectorale</name>
    <name type="common">Green alga</name>
    <dbReference type="NCBI Taxonomy" id="33097"/>
    <lineage>
        <taxon>Eukaryota</taxon>
        <taxon>Viridiplantae</taxon>
        <taxon>Chlorophyta</taxon>
        <taxon>core chlorophytes</taxon>
        <taxon>Chlorophyceae</taxon>
        <taxon>CS clade</taxon>
        <taxon>Chlamydomonadales</taxon>
        <taxon>Volvocaceae</taxon>
        <taxon>Gonium</taxon>
    </lineage>
</organism>
<feature type="region of interest" description="Disordered" evidence="3">
    <location>
        <begin position="794"/>
        <end position="819"/>
    </location>
</feature>
<evidence type="ECO:0000256" key="1">
    <source>
        <dbReference type="ARBA" id="ARBA00010118"/>
    </source>
</evidence>
<evidence type="ECO:0000256" key="2">
    <source>
        <dbReference type="ARBA" id="ARBA00022679"/>
    </source>
</evidence>
<dbReference type="Pfam" id="PF05686">
    <property type="entry name" value="Glyco_transf_90"/>
    <property type="match status" value="1"/>
</dbReference>
<evidence type="ECO:0000259" key="4">
    <source>
        <dbReference type="PROSITE" id="PS51286"/>
    </source>
</evidence>
<dbReference type="InterPro" id="IPR051091">
    <property type="entry name" value="O-Glucosyltr/Glycosyltrsf_90"/>
</dbReference>
<feature type="compositionally biased region" description="Gly residues" evidence="3">
    <location>
        <begin position="801"/>
        <end position="811"/>
    </location>
</feature>